<keyword evidence="5 7" id="KW-0472">Membrane</keyword>
<feature type="compositionally biased region" description="Basic and acidic residues" evidence="6">
    <location>
        <begin position="313"/>
        <end position="331"/>
    </location>
</feature>
<feature type="domain" description="Cation efflux protein transmembrane" evidence="8">
    <location>
        <begin position="9"/>
        <end position="219"/>
    </location>
</feature>
<dbReference type="SUPFAM" id="SSF161111">
    <property type="entry name" value="Cation efflux protein transmembrane domain-like"/>
    <property type="match status" value="1"/>
</dbReference>
<dbReference type="InterPro" id="IPR036837">
    <property type="entry name" value="Cation_efflux_CTD_sf"/>
</dbReference>
<feature type="region of interest" description="Disordered" evidence="6">
    <location>
        <begin position="298"/>
        <end position="343"/>
    </location>
</feature>
<keyword evidence="2" id="KW-0813">Transport</keyword>
<feature type="transmembrane region" description="Helical" evidence="7">
    <location>
        <begin position="76"/>
        <end position="100"/>
    </location>
</feature>
<dbReference type="Gene3D" id="3.30.70.1350">
    <property type="entry name" value="Cation efflux protein, cytoplasmic domain"/>
    <property type="match status" value="1"/>
</dbReference>
<evidence type="ECO:0000259" key="8">
    <source>
        <dbReference type="Pfam" id="PF01545"/>
    </source>
</evidence>
<comment type="caution">
    <text evidence="9">The sequence shown here is derived from an EMBL/GenBank/DDBJ whole genome shotgun (WGS) entry which is preliminary data.</text>
</comment>
<dbReference type="SUPFAM" id="SSF160240">
    <property type="entry name" value="Cation efflux protein cytoplasmic domain-like"/>
    <property type="match status" value="1"/>
</dbReference>
<dbReference type="InterPro" id="IPR040177">
    <property type="entry name" value="SLC30A9"/>
</dbReference>
<dbReference type="RefSeq" id="WP_252805098.1">
    <property type="nucleotide sequence ID" value="NZ_BAAABM010000069.1"/>
</dbReference>
<keyword evidence="10" id="KW-1185">Reference proteome</keyword>
<dbReference type="InterPro" id="IPR002524">
    <property type="entry name" value="Cation_efflux"/>
</dbReference>
<sequence>MNRSTRRTVLVAGAANLVVAATKLVAGLISGSSAMLAEAAHSLADTLNQVFLLTSLRQSNRPPDRDHPFGYGQERYFWSLLAAFGIFVAGAGFSVFEGILAMLKPHGHESPLVAYIVLAVSLVAEGISFARAVHQMRGEAADQGREVMDHVRRSPDTTVKAALFEDTAAVIGLVLAAGGLVLTQLTGSSMWDGAASVAVGVLLIVVAYRLGRDSRDMLIGHAADPDEQRLIAEEINRTEGVDDVAELLTMRLGPDHLLIAARASFADDITADRVEEMAEDIDRRVGERLSVKPHVFIDPTRRRPPAQRPGFGSDERVYGHSCSDEDGRATHGDGPGTTLGRRA</sequence>
<dbReference type="PANTHER" id="PTHR13414">
    <property type="entry name" value="HUEL-CATION TRANSPORTER"/>
    <property type="match status" value="1"/>
</dbReference>
<organism evidence="9 10">
    <name type="scientific">Actinoallomurus spadix</name>
    <dbReference type="NCBI Taxonomy" id="79912"/>
    <lineage>
        <taxon>Bacteria</taxon>
        <taxon>Bacillati</taxon>
        <taxon>Actinomycetota</taxon>
        <taxon>Actinomycetes</taxon>
        <taxon>Streptosporangiales</taxon>
        <taxon>Thermomonosporaceae</taxon>
        <taxon>Actinoallomurus</taxon>
    </lineage>
</organism>
<accession>A0ABN0XPS2</accession>
<keyword evidence="4 7" id="KW-1133">Transmembrane helix</keyword>
<dbReference type="Pfam" id="PF01545">
    <property type="entry name" value="Cation_efflux"/>
    <property type="match status" value="1"/>
</dbReference>
<evidence type="ECO:0000256" key="4">
    <source>
        <dbReference type="ARBA" id="ARBA00022989"/>
    </source>
</evidence>
<protein>
    <submittedName>
        <fullName evidence="9">Cation diffusion facilitator family transporter</fullName>
    </submittedName>
</protein>
<comment type="subcellular location">
    <subcellularLocation>
        <location evidence="1">Membrane</location>
        <topology evidence="1">Multi-pass membrane protein</topology>
    </subcellularLocation>
</comment>
<name>A0ABN0XPS2_9ACTN</name>
<dbReference type="InterPro" id="IPR058533">
    <property type="entry name" value="Cation_efflux_TM"/>
</dbReference>
<evidence type="ECO:0000256" key="2">
    <source>
        <dbReference type="ARBA" id="ARBA00022448"/>
    </source>
</evidence>
<gene>
    <name evidence="9" type="ORF">GCM10010151_69640</name>
</gene>
<evidence type="ECO:0000313" key="10">
    <source>
        <dbReference type="Proteomes" id="UP001501822"/>
    </source>
</evidence>
<evidence type="ECO:0000313" key="9">
    <source>
        <dbReference type="EMBL" id="GAA0369798.1"/>
    </source>
</evidence>
<reference evidence="9 10" key="1">
    <citation type="journal article" date="2019" name="Int. J. Syst. Evol. Microbiol.">
        <title>The Global Catalogue of Microorganisms (GCM) 10K type strain sequencing project: providing services to taxonomists for standard genome sequencing and annotation.</title>
        <authorList>
            <consortium name="The Broad Institute Genomics Platform"/>
            <consortium name="The Broad Institute Genome Sequencing Center for Infectious Disease"/>
            <person name="Wu L."/>
            <person name="Ma J."/>
        </authorList>
    </citation>
    <scope>NUCLEOTIDE SEQUENCE [LARGE SCALE GENOMIC DNA]</scope>
    <source>
        <strain evidence="9 10">JCM 3146</strain>
    </source>
</reference>
<feature type="transmembrane region" description="Helical" evidence="7">
    <location>
        <begin position="112"/>
        <end position="130"/>
    </location>
</feature>
<dbReference type="InterPro" id="IPR027469">
    <property type="entry name" value="Cation_efflux_TMD_sf"/>
</dbReference>
<evidence type="ECO:0000256" key="3">
    <source>
        <dbReference type="ARBA" id="ARBA00022692"/>
    </source>
</evidence>
<dbReference type="EMBL" id="BAAABM010000069">
    <property type="protein sequence ID" value="GAA0369798.1"/>
    <property type="molecule type" value="Genomic_DNA"/>
</dbReference>
<dbReference type="PANTHER" id="PTHR13414:SF9">
    <property type="entry name" value="PROTON-COUPLED ZINC ANTIPORTER SLC30A9, MITOCHONDRIAL"/>
    <property type="match status" value="1"/>
</dbReference>
<keyword evidence="3 7" id="KW-0812">Transmembrane</keyword>
<evidence type="ECO:0000256" key="1">
    <source>
        <dbReference type="ARBA" id="ARBA00004141"/>
    </source>
</evidence>
<evidence type="ECO:0000256" key="5">
    <source>
        <dbReference type="ARBA" id="ARBA00023136"/>
    </source>
</evidence>
<feature type="transmembrane region" description="Helical" evidence="7">
    <location>
        <begin position="194"/>
        <end position="211"/>
    </location>
</feature>
<proteinExistence type="predicted"/>
<dbReference type="NCBIfam" id="TIGR01297">
    <property type="entry name" value="CDF"/>
    <property type="match status" value="1"/>
</dbReference>
<feature type="transmembrane region" description="Helical" evidence="7">
    <location>
        <begin position="162"/>
        <end position="182"/>
    </location>
</feature>
<dbReference type="Proteomes" id="UP001501822">
    <property type="component" value="Unassembled WGS sequence"/>
</dbReference>
<evidence type="ECO:0000256" key="6">
    <source>
        <dbReference type="SAM" id="MobiDB-lite"/>
    </source>
</evidence>
<dbReference type="Gene3D" id="1.20.1510.10">
    <property type="entry name" value="Cation efflux protein transmembrane domain"/>
    <property type="match status" value="1"/>
</dbReference>
<evidence type="ECO:0000256" key="7">
    <source>
        <dbReference type="SAM" id="Phobius"/>
    </source>
</evidence>